<dbReference type="NCBIfam" id="TIGR03025">
    <property type="entry name" value="EPS_sugtrans"/>
    <property type="match status" value="1"/>
</dbReference>
<accession>A0ABW2KVC8</accession>
<dbReference type="InterPro" id="IPR017475">
    <property type="entry name" value="EPS_sugar_tfrase"/>
</dbReference>
<comment type="similarity">
    <text evidence="3">Belongs to the bacterial sugar transferase family.</text>
</comment>
<feature type="transmembrane region" description="Helical" evidence="10">
    <location>
        <begin position="291"/>
        <end position="312"/>
    </location>
</feature>
<evidence type="ECO:0000256" key="5">
    <source>
        <dbReference type="ARBA" id="ARBA00022679"/>
    </source>
</evidence>
<reference evidence="13" key="1">
    <citation type="journal article" date="2019" name="Int. J. Syst. Evol. Microbiol.">
        <title>The Global Catalogue of Microorganisms (GCM) 10K type strain sequencing project: providing services to taxonomists for standard genome sequencing and annotation.</title>
        <authorList>
            <consortium name="The Broad Institute Genomics Platform"/>
            <consortium name="The Broad Institute Genome Sequencing Center for Infectious Disease"/>
            <person name="Wu L."/>
            <person name="Ma J."/>
        </authorList>
    </citation>
    <scope>NUCLEOTIDE SEQUENCE [LARGE SCALE GENOMIC DNA]</scope>
    <source>
        <strain evidence="13">CGMCC 1.16275</strain>
    </source>
</reference>
<protein>
    <submittedName>
        <fullName evidence="12">Undecaprenyl-phosphate galactose phosphotransferase WbaP</fullName>
    </submittedName>
</protein>
<keyword evidence="4" id="KW-1003">Cell membrane</keyword>
<name>A0ABW2KVC8_9PROT</name>
<evidence type="ECO:0000256" key="6">
    <source>
        <dbReference type="ARBA" id="ARBA00022692"/>
    </source>
</evidence>
<evidence type="ECO:0000256" key="8">
    <source>
        <dbReference type="ARBA" id="ARBA00023136"/>
    </source>
</evidence>
<keyword evidence="7 10" id="KW-1133">Transmembrane helix</keyword>
<dbReference type="EMBL" id="JBHTCM010000010">
    <property type="protein sequence ID" value="MFC7334012.1"/>
    <property type="molecule type" value="Genomic_DNA"/>
</dbReference>
<dbReference type="InterPro" id="IPR003362">
    <property type="entry name" value="Bact_transf"/>
</dbReference>
<keyword evidence="6 10" id="KW-0812">Transmembrane</keyword>
<feature type="transmembrane region" description="Helical" evidence="10">
    <location>
        <begin position="125"/>
        <end position="142"/>
    </location>
</feature>
<evidence type="ECO:0000256" key="2">
    <source>
        <dbReference type="ARBA" id="ARBA00004236"/>
    </source>
</evidence>
<evidence type="ECO:0000256" key="9">
    <source>
        <dbReference type="ARBA" id="ARBA00023169"/>
    </source>
</evidence>
<evidence type="ECO:0000256" key="7">
    <source>
        <dbReference type="ARBA" id="ARBA00022989"/>
    </source>
</evidence>
<keyword evidence="9" id="KW-0270">Exopolysaccharide synthesis</keyword>
<keyword evidence="8 10" id="KW-0472">Membrane</keyword>
<dbReference type="InterPro" id="IPR017472">
    <property type="entry name" value="Undecaprenyl-P_galact_Ptfrase"/>
</dbReference>
<keyword evidence="5" id="KW-0808">Transferase</keyword>
<evidence type="ECO:0000259" key="11">
    <source>
        <dbReference type="Pfam" id="PF02397"/>
    </source>
</evidence>
<feature type="transmembrane region" description="Helical" evidence="10">
    <location>
        <begin position="68"/>
        <end position="88"/>
    </location>
</feature>
<dbReference type="PANTHER" id="PTHR30576">
    <property type="entry name" value="COLANIC BIOSYNTHESIS UDP-GLUCOSE LIPID CARRIER TRANSFERASE"/>
    <property type="match status" value="1"/>
</dbReference>
<gene>
    <name evidence="12" type="primary">wbaP</name>
    <name evidence="12" type="ORF">ACFQPS_12640</name>
</gene>
<feature type="transmembrane region" description="Helical" evidence="10">
    <location>
        <begin position="100"/>
        <end position="119"/>
    </location>
</feature>
<evidence type="ECO:0000256" key="1">
    <source>
        <dbReference type="ARBA" id="ARBA00004141"/>
    </source>
</evidence>
<keyword evidence="13" id="KW-1185">Reference proteome</keyword>
<organism evidence="12 13">
    <name type="scientific">Rhodocista pekingensis</name>
    <dbReference type="NCBI Taxonomy" id="201185"/>
    <lineage>
        <taxon>Bacteria</taxon>
        <taxon>Pseudomonadati</taxon>
        <taxon>Pseudomonadota</taxon>
        <taxon>Alphaproteobacteria</taxon>
        <taxon>Rhodospirillales</taxon>
        <taxon>Azospirillaceae</taxon>
        <taxon>Rhodocista</taxon>
    </lineage>
</organism>
<evidence type="ECO:0000313" key="13">
    <source>
        <dbReference type="Proteomes" id="UP001596456"/>
    </source>
</evidence>
<evidence type="ECO:0000256" key="4">
    <source>
        <dbReference type="ARBA" id="ARBA00022475"/>
    </source>
</evidence>
<proteinExistence type="inferred from homology"/>
<evidence type="ECO:0000256" key="10">
    <source>
        <dbReference type="SAM" id="Phobius"/>
    </source>
</evidence>
<comment type="subcellular location">
    <subcellularLocation>
        <location evidence="2">Cell membrane</location>
    </subcellularLocation>
    <subcellularLocation>
        <location evidence="1">Membrane</location>
        <topology evidence="1">Multi-pass membrane protein</topology>
    </subcellularLocation>
</comment>
<dbReference type="RefSeq" id="WP_377359473.1">
    <property type="nucleotide sequence ID" value="NZ_JBHTCM010000010.1"/>
</dbReference>
<evidence type="ECO:0000313" key="12">
    <source>
        <dbReference type="EMBL" id="MFC7334012.1"/>
    </source>
</evidence>
<feature type="transmembrane region" description="Helical" evidence="10">
    <location>
        <begin position="24"/>
        <end position="48"/>
    </location>
</feature>
<dbReference type="PANTHER" id="PTHR30576:SF4">
    <property type="entry name" value="UNDECAPRENYL-PHOSPHATE GALACTOSE PHOSPHOTRANSFERASE"/>
    <property type="match status" value="1"/>
</dbReference>
<feature type="domain" description="Bacterial sugar transferase" evidence="11">
    <location>
        <begin position="286"/>
        <end position="476"/>
    </location>
</feature>
<sequence length="482" mass="53306">MSIQTGFSTAGPVSAGAMVRNSTLLVLGDALAAVAAFAVSGFLGYWLSDLLEPGPPPMVDGDLVVRRIIHYAVFVAGLMLWLAVQGHYNRRIPFWTELKQIVLAVALAGLLDGFSQYAFKQQFSRVWLGTNWAMVALFLVMARHGVKAMLTALGTWQCPTLLVGSGPTARAAQDALASERHLGYVVVGSVALGGAAGDDRSTTAAVWSAYRRFGARFVVVAPDAADIPRTEPVIADLTRRRVNFAVIPSIFGMSVLGLRSESFFSHDVVMLTGQNNLAEPLMRVMKRLFDVTVASALLVVLAPFMLGVAALIRRDGGPALFAHRRVGMNDTRFGCLKFRTMIVNADEVLRRVLETDPEARAEWERDFKLRNDPRITPVGRFLRRTSLDELPQLINVVRGEMSLVGPRPIIEKEMERYGDDIRYYLEARPGLTGLWQVSGRNDSGYGRRVKLDAWYVKNWSLWHDITILLKTVRVVLTKEGAY</sequence>
<dbReference type="NCBIfam" id="TIGR03022">
    <property type="entry name" value="WbaP_sugtrans"/>
    <property type="match status" value="1"/>
</dbReference>
<evidence type="ECO:0000256" key="3">
    <source>
        <dbReference type="ARBA" id="ARBA00006464"/>
    </source>
</evidence>
<comment type="caution">
    <text evidence="12">The sequence shown here is derived from an EMBL/GenBank/DDBJ whole genome shotgun (WGS) entry which is preliminary data.</text>
</comment>
<dbReference type="Pfam" id="PF02397">
    <property type="entry name" value="Bac_transf"/>
    <property type="match status" value="1"/>
</dbReference>
<dbReference type="Proteomes" id="UP001596456">
    <property type="component" value="Unassembled WGS sequence"/>
</dbReference>